<name>A0ABV1NZI6_9ACTN</name>
<dbReference type="RefSeq" id="WP_193661675.1">
    <property type="nucleotide sequence ID" value="NZ_BAAAMM010000012.1"/>
</dbReference>
<evidence type="ECO:0000313" key="3">
    <source>
        <dbReference type="Proteomes" id="UP001482520"/>
    </source>
</evidence>
<proteinExistence type="predicted"/>
<feature type="compositionally biased region" description="Basic and acidic residues" evidence="1">
    <location>
        <begin position="1"/>
        <end position="24"/>
    </location>
</feature>
<reference evidence="2 3" key="1">
    <citation type="submission" date="2024-02" db="EMBL/GenBank/DDBJ databases">
        <title>Full genome sequence of Nocardioides kribbensis.</title>
        <authorList>
            <person name="Poletto B.L."/>
            <person name="Silva G."/>
            <person name="Galante D."/>
            <person name="Campos K.R."/>
            <person name="Santos M.B.N."/>
            <person name="Sacchi C.T."/>
        </authorList>
    </citation>
    <scope>NUCLEOTIDE SEQUENCE [LARGE SCALE GENOMIC DNA]</scope>
    <source>
        <strain evidence="2 3">O4R</strain>
    </source>
</reference>
<keyword evidence="3" id="KW-1185">Reference proteome</keyword>
<evidence type="ECO:0000256" key="1">
    <source>
        <dbReference type="SAM" id="MobiDB-lite"/>
    </source>
</evidence>
<sequence length="132" mass="14264">MTHDDGHDHAADHQHHDQPHDHDQPGPFADLGDEERIRRAGHIILDGVTAADAQGVDPDVDPMELAFSHLLEIEAIALAFDEAAEEVELDISPLMGGVMLVVRRLVAELAVREGVSQESVVMAVRAAIDDAV</sequence>
<protein>
    <submittedName>
        <fullName evidence="2">Uncharacterized protein</fullName>
    </submittedName>
</protein>
<organism evidence="2 3">
    <name type="scientific">Nocardioides kribbensis</name>
    <dbReference type="NCBI Taxonomy" id="305517"/>
    <lineage>
        <taxon>Bacteria</taxon>
        <taxon>Bacillati</taxon>
        <taxon>Actinomycetota</taxon>
        <taxon>Actinomycetes</taxon>
        <taxon>Propionibacteriales</taxon>
        <taxon>Nocardioidaceae</taxon>
        <taxon>Nocardioides</taxon>
    </lineage>
</organism>
<dbReference type="Proteomes" id="UP001482520">
    <property type="component" value="Unassembled WGS sequence"/>
</dbReference>
<evidence type="ECO:0000313" key="2">
    <source>
        <dbReference type="EMBL" id="MEQ7847906.1"/>
    </source>
</evidence>
<gene>
    <name evidence="2" type="ORF">V6R90_11515</name>
</gene>
<feature type="region of interest" description="Disordered" evidence="1">
    <location>
        <begin position="1"/>
        <end position="33"/>
    </location>
</feature>
<dbReference type="EMBL" id="JBEGDP010000011">
    <property type="protein sequence ID" value="MEQ7847906.1"/>
    <property type="molecule type" value="Genomic_DNA"/>
</dbReference>
<accession>A0ABV1NZI6</accession>
<comment type="caution">
    <text evidence="2">The sequence shown here is derived from an EMBL/GenBank/DDBJ whole genome shotgun (WGS) entry which is preliminary data.</text>
</comment>